<dbReference type="EMBL" id="JACXLC010000001">
    <property type="protein sequence ID" value="MBD2841038.1"/>
    <property type="molecule type" value="Genomic_DNA"/>
</dbReference>
<comment type="caution">
    <text evidence="1">The sequence shown here is derived from an EMBL/GenBank/DDBJ whole genome shotgun (WGS) entry which is preliminary data.</text>
</comment>
<proteinExistence type="predicted"/>
<sequence length="217" mass="24846">MTSQPEMTFEIVEQKRRAFSRAIKEFHNTGGRYHNPASELPPSKVEGCEVLINRLALIDKVKKGGVIAEIGVDRGDFSLELLTRCEPLKLHLFDIDIERLVNPTILEELESGENRVKTHVGDSGLNMSRMPDNYFDVIYIDADHRYDGVKRDIEASVPKLKSDGVLIFNDYAVWSPASMYHCGVARAVHEFCLNNPWKFRYLALQPMMYNDVMLVRE</sequence>
<evidence type="ECO:0000313" key="1">
    <source>
        <dbReference type="EMBL" id="MBD2841038.1"/>
    </source>
</evidence>
<dbReference type="GO" id="GO:0008168">
    <property type="term" value="F:methyltransferase activity"/>
    <property type="evidence" value="ECO:0007669"/>
    <property type="project" value="UniProtKB-KW"/>
</dbReference>
<dbReference type="GO" id="GO:0032259">
    <property type="term" value="P:methylation"/>
    <property type="evidence" value="ECO:0007669"/>
    <property type="project" value="UniProtKB-KW"/>
</dbReference>
<keyword evidence="1" id="KW-0489">Methyltransferase</keyword>
<keyword evidence="1" id="KW-0808">Transferase</keyword>
<keyword evidence="2" id="KW-1185">Reference proteome</keyword>
<dbReference type="Gene3D" id="3.40.50.150">
    <property type="entry name" value="Vaccinia Virus protein VP39"/>
    <property type="match status" value="1"/>
</dbReference>
<dbReference type="InterPro" id="IPR029063">
    <property type="entry name" value="SAM-dependent_MTases_sf"/>
</dbReference>
<accession>A0ABR8KPV1</accession>
<dbReference type="SUPFAM" id="SSF53335">
    <property type="entry name" value="S-adenosyl-L-methionine-dependent methyltransferases"/>
    <property type="match status" value="1"/>
</dbReference>
<dbReference type="Proteomes" id="UP000635384">
    <property type="component" value="Unassembled WGS sequence"/>
</dbReference>
<protein>
    <submittedName>
        <fullName evidence="1">Class I SAM-dependent methyltransferase</fullName>
    </submittedName>
</protein>
<gene>
    <name evidence="1" type="ORF">IB285_02080</name>
</gene>
<evidence type="ECO:0000313" key="2">
    <source>
        <dbReference type="Proteomes" id="UP000635384"/>
    </source>
</evidence>
<organism evidence="1 2">
    <name type="scientific">Erythrobacter rubeus</name>
    <dbReference type="NCBI Taxonomy" id="2760803"/>
    <lineage>
        <taxon>Bacteria</taxon>
        <taxon>Pseudomonadati</taxon>
        <taxon>Pseudomonadota</taxon>
        <taxon>Alphaproteobacteria</taxon>
        <taxon>Sphingomonadales</taxon>
        <taxon>Erythrobacteraceae</taxon>
        <taxon>Erythrobacter/Porphyrobacter group</taxon>
        <taxon>Erythrobacter</taxon>
    </lineage>
</organism>
<dbReference type="Pfam" id="PF13578">
    <property type="entry name" value="Methyltransf_24"/>
    <property type="match status" value="1"/>
</dbReference>
<name>A0ABR8KPV1_9SPHN</name>
<dbReference type="RefSeq" id="WP_190786615.1">
    <property type="nucleotide sequence ID" value="NZ_JACXLC010000001.1"/>
</dbReference>
<reference evidence="1 2" key="1">
    <citation type="submission" date="2020-09" db="EMBL/GenBank/DDBJ databases">
        <authorList>
            <person name="Yoon J.-W."/>
        </authorList>
    </citation>
    <scope>NUCLEOTIDE SEQUENCE [LARGE SCALE GENOMIC DNA]</scope>
    <source>
        <strain evidence="1 2">KMU-140</strain>
    </source>
</reference>